<dbReference type="SMART" id="SM00028">
    <property type="entry name" value="TPR"/>
    <property type="match status" value="3"/>
</dbReference>
<dbReference type="PROSITE" id="PS51755">
    <property type="entry name" value="OMPR_PHOB"/>
    <property type="match status" value="1"/>
</dbReference>
<dbReference type="EMBL" id="PIPR01000001">
    <property type="protein sequence ID" value="RUO42033.1"/>
    <property type="molecule type" value="Genomic_DNA"/>
</dbReference>
<gene>
    <name evidence="6" type="ORF">CWE22_07780</name>
</gene>
<dbReference type="Gene3D" id="1.25.40.10">
    <property type="entry name" value="Tetratricopeptide repeat domain"/>
    <property type="match status" value="3"/>
</dbReference>
<dbReference type="SUPFAM" id="SSF48452">
    <property type="entry name" value="TPR-like"/>
    <property type="match status" value="1"/>
</dbReference>
<evidence type="ECO:0000256" key="3">
    <source>
        <dbReference type="PROSITE-ProRule" id="PRU01091"/>
    </source>
</evidence>
<name>A0A7Z6ZVF4_9GAMM</name>
<feature type="transmembrane region" description="Helical" evidence="4">
    <location>
        <begin position="139"/>
        <end position="158"/>
    </location>
</feature>
<dbReference type="SMART" id="SM00862">
    <property type="entry name" value="Trans_reg_C"/>
    <property type="match status" value="1"/>
</dbReference>
<feature type="repeat" description="TPR" evidence="2">
    <location>
        <begin position="352"/>
        <end position="385"/>
    </location>
</feature>
<sequence length="426" mass="47602">MMNELTNKKIRIGEWIVDLNSGLCEFSDSTSTAPVETAEVRLEPRSCDVLRVLVAHHGEVVSKDDLITSVWTGTYASDDSLLRTISRLRTSLGDNAKQPRYIETIPKRGYRLIAQVSEIVVESSKLAKLESKNSSRSRFGTIAVVSTVILAAAIYFYMQTNINIDTESNLLLERADDYYHQMRLADNERAIVLYEQIIEAKPKTAEAYAGMANALVQRAIRYSTEITGDVDEPITLTDRVASGQLDSNNARAVLARAQSFADKAVALEPQNPVALKALGFVLSAQGNYEEAIQVYHSALVNDPSAWQVLLNLGELYEEEGDSQSALEMYSSAFAAMGERYEENTVQIRPWYAAVARMLGDIHFEQNRYLEAETWYRQALVIEPLHEKASLGLVNVLIRTGETMRARQVCQELNARLQSAVCNYTNI</sequence>
<feature type="DNA-binding region" description="OmpR/PhoB-type" evidence="3">
    <location>
        <begin position="7"/>
        <end position="114"/>
    </location>
</feature>
<dbReference type="Pfam" id="PF13424">
    <property type="entry name" value="TPR_12"/>
    <property type="match status" value="1"/>
</dbReference>
<feature type="repeat" description="TPR" evidence="2">
    <location>
        <begin position="272"/>
        <end position="305"/>
    </location>
</feature>
<dbReference type="Pfam" id="PF14559">
    <property type="entry name" value="TPR_19"/>
    <property type="match status" value="1"/>
</dbReference>
<dbReference type="Pfam" id="PF00486">
    <property type="entry name" value="Trans_reg_C"/>
    <property type="match status" value="1"/>
</dbReference>
<dbReference type="Proteomes" id="UP000287766">
    <property type="component" value="Unassembled WGS sequence"/>
</dbReference>
<dbReference type="InterPro" id="IPR011990">
    <property type="entry name" value="TPR-like_helical_dom_sf"/>
</dbReference>
<dbReference type="InterPro" id="IPR019734">
    <property type="entry name" value="TPR_rpt"/>
</dbReference>
<dbReference type="InterPro" id="IPR016032">
    <property type="entry name" value="Sig_transdc_resp-reg_C-effctor"/>
</dbReference>
<feature type="repeat" description="TPR" evidence="2">
    <location>
        <begin position="306"/>
        <end position="339"/>
    </location>
</feature>
<keyword evidence="4" id="KW-0812">Transmembrane</keyword>
<dbReference type="InterPro" id="IPR036388">
    <property type="entry name" value="WH-like_DNA-bd_sf"/>
</dbReference>
<dbReference type="PANTHER" id="PTHR12558:SF13">
    <property type="entry name" value="CELL DIVISION CYCLE PROTEIN 27 HOMOLOG"/>
    <property type="match status" value="1"/>
</dbReference>
<protein>
    <recommendedName>
        <fullName evidence="5">OmpR/PhoB-type domain-containing protein</fullName>
    </recommendedName>
</protein>
<evidence type="ECO:0000313" key="6">
    <source>
        <dbReference type="EMBL" id="RUO42033.1"/>
    </source>
</evidence>
<dbReference type="PANTHER" id="PTHR12558">
    <property type="entry name" value="CELL DIVISION CYCLE 16,23,27"/>
    <property type="match status" value="1"/>
</dbReference>
<keyword evidence="4" id="KW-0472">Membrane</keyword>
<dbReference type="GO" id="GO:0003677">
    <property type="term" value="F:DNA binding"/>
    <property type="evidence" value="ECO:0007669"/>
    <property type="project" value="UniProtKB-UniRule"/>
</dbReference>
<dbReference type="GO" id="GO:0006355">
    <property type="term" value="P:regulation of DNA-templated transcription"/>
    <property type="evidence" value="ECO:0007669"/>
    <property type="project" value="InterPro"/>
</dbReference>
<organism evidence="6 7">
    <name type="scientific">Pseudidiomarina aestuarii</name>
    <dbReference type="NCBI Taxonomy" id="624146"/>
    <lineage>
        <taxon>Bacteria</taxon>
        <taxon>Pseudomonadati</taxon>
        <taxon>Pseudomonadota</taxon>
        <taxon>Gammaproteobacteria</taxon>
        <taxon>Alteromonadales</taxon>
        <taxon>Idiomarinaceae</taxon>
        <taxon>Pseudidiomarina</taxon>
    </lineage>
</organism>
<reference evidence="7" key="1">
    <citation type="journal article" date="2018" name="Front. Microbiol.">
        <title>Genome-Based Analysis Reveals the Taxonomy and Diversity of the Family Idiomarinaceae.</title>
        <authorList>
            <person name="Liu Y."/>
            <person name="Lai Q."/>
            <person name="Shao Z."/>
        </authorList>
    </citation>
    <scope>NUCLEOTIDE SEQUENCE [LARGE SCALE GENOMIC DNA]</scope>
    <source>
        <strain evidence="7">KYW314</strain>
    </source>
</reference>
<evidence type="ECO:0000256" key="4">
    <source>
        <dbReference type="SAM" id="Phobius"/>
    </source>
</evidence>
<dbReference type="GO" id="GO:0000160">
    <property type="term" value="P:phosphorelay signal transduction system"/>
    <property type="evidence" value="ECO:0007669"/>
    <property type="project" value="InterPro"/>
</dbReference>
<dbReference type="InterPro" id="IPR001867">
    <property type="entry name" value="OmpR/PhoB-type_DNA-bd"/>
</dbReference>
<evidence type="ECO:0000313" key="7">
    <source>
        <dbReference type="Proteomes" id="UP000287766"/>
    </source>
</evidence>
<dbReference type="CDD" id="cd00383">
    <property type="entry name" value="trans_reg_C"/>
    <property type="match status" value="1"/>
</dbReference>
<evidence type="ECO:0000259" key="5">
    <source>
        <dbReference type="PROSITE" id="PS51755"/>
    </source>
</evidence>
<dbReference type="Gene3D" id="1.10.10.10">
    <property type="entry name" value="Winged helix-like DNA-binding domain superfamily/Winged helix DNA-binding domain"/>
    <property type="match status" value="1"/>
</dbReference>
<keyword evidence="7" id="KW-1185">Reference proteome</keyword>
<dbReference type="PROSITE" id="PS50005">
    <property type="entry name" value="TPR"/>
    <property type="match status" value="3"/>
</dbReference>
<proteinExistence type="predicted"/>
<keyword evidence="2" id="KW-0802">TPR repeat</keyword>
<dbReference type="SUPFAM" id="SSF46894">
    <property type="entry name" value="C-terminal effector domain of the bipartite response regulators"/>
    <property type="match status" value="1"/>
</dbReference>
<comment type="caution">
    <text evidence="6">The sequence shown here is derived from an EMBL/GenBank/DDBJ whole genome shotgun (WGS) entry which is preliminary data.</text>
</comment>
<keyword evidence="1 3" id="KW-0238">DNA-binding</keyword>
<evidence type="ECO:0000256" key="2">
    <source>
        <dbReference type="PROSITE-ProRule" id="PRU00339"/>
    </source>
</evidence>
<keyword evidence="4" id="KW-1133">Transmembrane helix</keyword>
<evidence type="ECO:0000256" key="1">
    <source>
        <dbReference type="ARBA" id="ARBA00023125"/>
    </source>
</evidence>
<feature type="domain" description="OmpR/PhoB-type" evidence="5">
    <location>
        <begin position="7"/>
        <end position="114"/>
    </location>
</feature>
<dbReference type="AlphaFoldDB" id="A0A7Z6ZVF4"/>
<accession>A0A7Z6ZVF4</accession>